<proteinExistence type="predicted"/>
<accession>A0A653FRV2</accession>
<organism evidence="1 2">
    <name type="scientific">Peduovirus P22H4</name>
    <dbReference type="NCBI Taxonomy" id="2844218"/>
    <lineage>
        <taxon>Viruses</taxon>
        <taxon>Duplodnaviria</taxon>
        <taxon>Heunggongvirae</taxon>
        <taxon>Uroviricota</taxon>
        <taxon>Caudoviricetes</taxon>
        <taxon>Peduoviridae</taxon>
        <taxon>Peduovirus</taxon>
    </lineage>
</organism>
<reference evidence="2" key="1">
    <citation type="submission" date="2019-06" db="EMBL/GenBank/DDBJ databases">
        <authorList>
            <person name="Petit M.-A."/>
            <person name="Lossouarn J."/>
        </authorList>
    </citation>
    <scope>NUCLEOTIDE SEQUENCE [LARGE SCALE GENOMIC DNA]</scope>
</reference>
<dbReference type="GeneID" id="55806351"/>
<dbReference type="Proteomes" id="UP000422961">
    <property type="component" value="Chromosome"/>
</dbReference>
<evidence type="ECO:0000313" key="2">
    <source>
        <dbReference type="Proteomes" id="UP000422961"/>
    </source>
</evidence>
<keyword evidence="2" id="KW-1185">Reference proteome</keyword>
<name>A0A653FRV2_9CAUD</name>
<dbReference type="EMBL" id="LR595869">
    <property type="protein sequence ID" value="VUD37918.1"/>
    <property type="molecule type" value="Genomic_DNA"/>
</dbReference>
<dbReference type="RefSeq" id="YP_009877124.1">
    <property type="nucleotide sequence ID" value="NC_049385.1"/>
</dbReference>
<protein>
    <submittedName>
        <fullName evidence="1">Uncharacterized protein</fullName>
    </submittedName>
</protein>
<dbReference type="KEGG" id="vg:55806351"/>
<sequence length="46" mass="4727">MYKRQGKALRAGGGADFIFSASERVVTAFGLCAGGAGVSAGCFVRW</sequence>
<evidence type="ECO:0000313" key="1">
    <source>
        <dbReference type="EMBL" id="VUD37918.1"/>
    </source>
</evidence>